<reference evidence="5 6" key="1">
    <citation type="submission" date="2018-11" db="EMBL/GenBank/DDBJ databases">
        <title>Genomic Encyclopedia of Type Strains, Phase IV (KMG-IV): sequencing the most valuable type-strain genomes for metagenomic binning, comparative biology and taxonomic classification.</title>
        <authorList>
            <person name="Goeker M."/>
        </authorList>
    </citation>
    <scope>NUCLEOTIDE SEQUENCE [LARGE SCALE GENOMIC DNA]</scope>
    <source>
        <strain evidence="5 6">DSM 100275</strain>
    </source>
</reference>
<evidence type="ECO:0000256" key="1">
    <source>
        <dbReference type="ARBA" id="ARBA00006814"/>
    </source>
</evidence>
<dbReference type="NCBIfam" id="TIGR00072">
    <property type="entry name" value="hydrog_prot"/>
    <property type="match status" value="1"/>
</dbReference>
<dbReference type="NCBIfam" id="NF007777">
    <property type="entry name" value="PRK10466.1"/>
    <property type="match status" value="1"/>
</dbReference>
<name>A0A3N1Y5H4_9GAMM</name>
<dbReference type="RefSeq" id="WP_123401462.1">
    <property type="nucleotide sequence ID" value="NZ_RJVI01000002.1"/>
</dbReference>
<dbReference type="Pfam" id="PF01750">
    <property type="entry name" value="HycI"/>
    <property type="match status" value="1"/>
</dbReference>
<dbReference type="GO" id="GO:0016485">
    <property type="term" value="P:protein processing"/>
    <property type="evidence" value="ECO:0007669"/>
    <property type="project" value="TreeGrafter"/>
</dbReference>
<dbReference type="PANTHER" id="PTHR30302:SF1">
    <property type="entry name" value="HYDROGENASE 2 MATURATION PROTEASE"/>
    <property type="match status" value="1"/>
</dbReference>
<keyword evidence="6" id="KW-1185">Reference proteome</keyword>
<keyword evidence="3" id="KW-0064">Aspartyl protease</keyword>
<gene>
    <name evidence="5" type="ORF">EDC57_1739</name>
</gene>
<dbReference type="CDD" id="cd06062">
    <property type="entry name" value="H2MP_MemB-H2up"/>
    <property type="match status" value="1"/>
</dbReference>
<comment type="similarity">
    <text evidence="1">Belongs to the peptidase A31 family.</text>
</comment>
<dbReference type="AlphaFoldDB" id="A0A3N1Y5H4"/>
<protein>
    <submittedName>
        <fullName evidence="5">Hydrogenase 2 maturation peptidase</fullName>
    </submittedName>
</protein>
<evidence type="ECO:0000313" key="6">
    <source>
        <dbReference type="Proteomes" id="UP000276634"/>
    </source>
</evidence>
<dbReference type="Proteomes" id="UP000276634">
    <property type="component" value="Unassembled WGS sequence"/>
</dbReference>
<evidence type="ECO:0000256" key="2">
    <source>
        <dbReference type="ARBA" id="ARBA00022670"/>
    </source>
</evidence>
<accession>A0A3N1Y5H4</accession>
<dbReference type="GO" id="GO:0004190">
    <property type="term" value="F:aspartic-type endopeptidase activity"/>
    <property type="evidence" value="ECO:0007669"/>
    <property type="project" value="UniProtKB-KW"/>
</dbReference>
<dbReference type="SUPFAM" id="SSF53163">
    <property type="entry name" value="HybD-like"/>
    <property type="match status" value="1"/>
</dbReference>
<dbReference type="InterPro" id="IPR023430">
    <property type="entry name" value="Pept_HybD-like_dom_sf"/>
</dbReference>
<evidence type="ECO:0000313" key="5">
    <source>
        <dbReference type="EMBL" id="ROR32537.1"/>
    </source>
</evidence>
<evidence type="ECO:0000256" key="3">
    <source>
        <dbReference type="ARBA" id="ARBA00022750"/>
    </source>
</evidence>
<dbReference type="PANTHER" id="PTHR30302">
    <property type="entry name" value="HYDROGENASE 1 MATURATION PROTEASE"/>
    <property type="match status" value="1"/>
</dbReference>
<dbReference type="EMBL" id="RJVI01000002">
    <property type="protein sequence ID" value="ROR32537.1"/>
    <property type="molecule type" value="Genomic_DNA"/>
</dbReference>
<organism evidence="5 6">
    <name type="scientific">Inmirania thermothiophila</name>
    <dbReference type="NCBI Taxonomy" id="1750597"/>
    <lineage>
        <taxon>Bacteria</taxon>
        <taxon>Pseudomonadati</taxon>
        <taxon>Pseudomonadota</taxon>
        <taxon>Gammaproteobacteria</taxon>
        <taxon>Chromatiales</taxon>
        <taxon>Ectothiorhodospiraceae</taxon>
        <taxon>Inmirania</taxon>
    </lineage>
</organism>
<dbReference type="Gene3D" id="3.40.50.1450">
    <property type="entry name" value="HybD-like"/>
    <property type="match status" value="1"/>
</dbReference>
<dbReference type="OrthoDB" id="9792731at2"/>
<dbReference type="PRINTS" id="PR00446">
    <property type="entry name" value="HYDRGNUPTAKE"/>
</dbReference>
<keyword evidence="2" id="KW-0645">Protease</keyword>
<sequence length="160" mass="16712">MAVLVLGIGNLLLSDEGLGVHAVRALERDWVLPADVEVVDGGTAGMELLDLMAGREHVVVIDAVKAEGPPGCVLVLRDEAVGAYFRGPISPHQLGLSDVLAALALCEQTPRGLTLVGVVPASLETGLALSEPVREALPRALAEVVAELRRLGREPVHRAA</sequence>
<proteinExistence type="inferred from homology"/>
<comment type="caution">
    <text evidence="5">The sequence shown here is derived from an EMBL/GenBank/DDBJ whole genome shotgun (WGS) entry which is preliminary data.</text>
</comment>
<dbReference type="GO" id="GO:0008047">
    <property type="term" value="F:enzyme activator activity"/>
    <property type="evidence" value="ECO:0007669"/>
    <property type="project" value="InterPro"/>
</dbReference>
<dbReference type="InterPro" id="IPR000671">
    <property type="entry name" value="Peptidase_A31"/>
</dbReference>
<keyword evidence="4" id="KW-0378">Hydrolase</keyword>
<evidence type="ECO:0000256" key="4">
    <source>
        <dbReference type="ARBA" id="ARBA00022801"/>
    </source>
</evidence>